<gene>
    <name evidence="2" type="ORF">ACFSTE_18160</name>
</gene>
<dbReference type="Proteomes" id="UP001597459">
    <property type="component" value="Unassembled WGS sequence"/>
</dbReference>
<evidence type="ECO:0000313" key="3">
    <source>
        <dbReference type="Proteomes" id="UP001597459"/>
    </source>
</evidence>
<evidence type="ECO:0000256" key="1">
    <source>
        <dbReference type="SAM" id="SignalP"/>
    </source>
</evidence>
<sequence>MIYIKIRSYAVLISMLLSGITGSTQQLPDTSYDPVISSKKYEQDDGPTIYIDRGHRNFHTRSNRYLPFAHILKKDGYQVADYDGTFTIDKLSDVDILVISNALHHDANPPFVRPTKSAFSTKEIKTLKKWVAAGGNLFLIADHMPFAGAAADLASAFGFQFYDGFVFDKEGSGRIYFTKKEKMLRLSSIVDTHIDSIQTFTGQGFKIPQNATSILDLTKEQQVFMADTMWVFNDQTRKFSAEKLSQGAYMNFKKGKIVVFGEAAMFTAQLAGPQRRKIGMNAETAHQNYKLLLNIIHWLDD</sequence>
<feature type="signal peptide" evidence="1">
    <location>
        <begin position="1"/>
        <end position="23"/>
    </location>
</feature>
<proteinExistence type="predicted"/>
<feature type="chain" id="PRO_5046558925" description="DUF4350 domain-containing protein" evidence="1">
    <location>
        <begin position="24"/>
        <end position="301"/>
    </location>
</feature>
<protein>
    <recommendedName>
        <fullName evidence="4">DUF4350 domain-containing protein</fullName>
    </recommendedName>
</protein>
<evidence type="ECO:0000313" key="2">
    <source>
        <dbReference type="EMBL" id="MFD2592767.1"/>
    </source>
</evidence>
<reference evidence="3" key="1">
    <citation type="journal article" date="2019" name="Int. J. Syst. Evol. Microbiol.">
        <title>The Global Catalogue of Microorganisms (GCM) 10K type strain sequencing project: providing services to taxonomists for standard genome sequencing and annotation.</title>
        <authorList>
            <consortium name="The Broad Institute Genomics Platform"/>
            <consortium name="The Broad Institute Genome Sequencing Center for Infectious Disease"/>
            <person name="Wu L."/>
            <person name="Ma J."/>
        </authorList>
    </citation>
    <scope>NUCLEOTIDE SEQUENCE [LARGE SCALE GENOMIC DNA]</scope>
    <source>
        <strain evidence="3">KCTC 42423</strain>
    </source>
</reference>
<dbReference type="InterPro" id="IPR029062">
    <property type="entry name" value="Class_I_gatase-like"/>
</dbReference>
<organism evidence="2 3">
    <name type="scientific">Aquimarina hainanensis</name>
    <dbReference type="NCBI Taxonomy" id="1578017"/>
    <lineage>
        <taxon>Bacteria</taxon>
        <taxon>Pseudomonadati</taxon>
        <taxon>Bacteroidota</taxon>
        <taxon>Flavobacteriia</taxon>
        <taxon>Flavobacteriales</taxon>
        <taxon>Flavobacteriaceae</taxon>
        <taxon>Aquimarina</taxon>
    </lineage>
</organism>
<comment type="caution">
    <text evidence="2">The sequence shown here is derived from an EMBL/GenBank/DDBJ whole genome shotgun (WGS) entry which is preliminary data.</text>
</comment>
<dbReference type="EMBL" id="JBHULX010000039">
    <property type="protein sequence ID" value="MFD2592767.1"/>
    <property type="molecule type" value="Genomic_DNA"/>
</dbReference>
<keyword evidence="3" id="KW-1185">Reference proteome</keyword>
<accession>A0ABW5NCH3</accession>
<name>A0ABW5NCH3_9FLAO</name>
<dbReference type="RefSeq" id="WP_378254866.1">
    <property type="nucleotide sequence ID" value="NZ_JBHSJV010000001.1"/>
</dbReference>
<evidence type="ECO:0008006" key="4">
    <source>
        <dbReference type="Google" id="ProtNLM"/>
    </source>
</evidence>
<dbReference type="SUPFAM" id="SSF52317">
    <property type="entry name" value="Class I glutamine amidotransferase-like"/>
    <property type="match status" value="1"/>
</dbReference>
<keyword evidence="1" id="KW-0732">Signal</keyword>